<dbReference type="Proteomes" id="UP000613740">
    <property type="component" value="Unassembled WGS sequence"/>
</dbReference>
<reference evidence="3" key="1">
    <citation type="journal article" date="2020" name="bioRxiv">
        <title>Comparative genomics of Chlamydomonas.</title>
        <authorList>
            <person name="Craig R.J."/>
            <person name="Hasan A.R."/>
            <person name="Ness R.W."/>
            <person name="Keightley P.D."/>
        </authorList>
    </citation>
    <scope>NUCLEOTIDE SEQUENCE</scope>
    <source>
        <strain evidence="3">CCAP 11/173</strain>
    </source>
</reference>
<feature type="region of interest" description="Disordered" evidence="1">
    <location>
        <begin position="1"/>
        <end position="24"/>
    </location>
</feature>
<gene>
    <name evidence="3" type="ORF">HYH02_010272</name>
</gene>
<name>A0A835W605_9CHLO</name>
<dbReference type="Gene3D" id="3.40.50.300">
    <property type="entry name" value="P-loop containing nucleotide triphosphate hydrolases"/>
    <property type="match status" value="1"/>
</dbReference>
<dbReference type="SUPFAM" id="SSF52540">
    <property type="entry name" value="P-loop containing nucleoside triphosphate hydrolases"/>
    <property type="match status" value="1"/>
</dbReference>
<evidence type="ECO:0000313" key="3">
    <source>
        <dbReference type="EMBL" id="KAG2440695.1"/>
    </source>
</evidence>
<evidence type="ECO:0000256" key="1">
    <source>
        <dbReference type="SAM" id="MobiDB-lite"/>
    </source>
</evidence>
<feature type="non-terminal residue" evidence="3">
    <location>
        <position position="151"/>
    </location>
</feature>
<evidence type="ECO:0000313" key="4">
    <source>
        <dbReference type="Proteomes" id="UP000613740"/>
    </source>
</evidence>
<dbReference type="OrthoDB" id="1719655at2759"/>
<keyword evidence="4" id="KW-1185">Reference proteome</keyword>
<organism evidence="3 4">
    <name type="scientific">Chlamydomonas schloesseri</name>
    <dbReference type="NCBI Taxonomy" id="2026947"/>
    <lineage>
        <taxon>Eukaryota</taxon>
        <taxon>Viridiplantae</taxon>
        <taxon>Chlorophyta</taxon>
        <taxon>core chlorophytes</taxon>
        <taxon>Chlorophyceae</taxon>
        <taxon>CS clade</taxon>
        <taxon>Chlamydomonadales</taxon>
        <taxon>Chlamydomonadaceae</taxon>
        <taxon>Chlamydomonas</taxon>
    </lineage>
</organism>
<dbReference type="PANTHER" id="PTHR10803:SF0">
    <property type="entry name" value="ATPASE GET3B"/>
    <property type="match status" value="1"/>
</dbReference>
<feature type="domain" description="ArsA/GET3 Anion-transporting ATPase-like" evidence="2">
    <location>
        <begin position="104"/>
        <end position="150"/>
    </location>
</feature>
<dbReference type="InterPro" id="IPR016300">
    <property type="entry name" value="ATPase_ArsA/GET3"/>
</dbReference>
<evidence type="ECO:0000259" key="2">
    <source>
        <dbReference type="Pfam" id="PF02374"/>
    </source>
</evidence>
<dbReference type="InterPro" id="IPR027417">
    <property type="entry name" value="P-loop_NTPase"/>
</dbReference>
<dbReference type="PANTHER" id="PTHR10803">
    <property type="entry name" value="ARSENICAL PUMP-DRIVING ATPASE ARSENITE-TRANSLOCATING ATPASE"/>
    <property type="match status" value="1"/>
</dbReference>
<dbReference type="GO" id="GO:0005524">
    <property type="term" value="F:ATP binding"/>
    <property type="evidence" value="ECO:0007669"/>
    <property type="project" value="InterPro"/>
</dbReference>
<comment type="caution">
    <text evidence="3">The sequence shown here is derived from an EMBL/GenBank/DDBJ whole genome shotgun (WGS) entry which is preliminary data.</text>
</comment>
<dbReference type="AlphaFoldDB" id="A0A835W605"/>
<accession>A0A835W605</accession>
<proteinExistence type="predicted"/>
<dbReference type="Pfam" id="PF02374">
    <property type="entry name" value="ArsA_ATPase"/>
    <property type="match status" value="1"/>
</dbReference>
<dbReference type="EMBL" id="JAEHOD010000037">
    <property type="protein sequence ID" value="KAG2440695.1"/>
    <property type="molecule type" value="Genomic_DNA"/>
</dbReference>
<sequence>MALASGSRLGSARGPARWSGSRRVAPRLKSQACSGAPFAFGTTAITGVASSVKPHPRLPASTSAVASAAPARGPAPCAAVPTTVVTPDSATGVFEELAAGQTRKYIMISGKGGVGKTSLSASLAVKLAAAGHTTLVVSTDPAHSLSDSLAQ</sequence>
<dbReference type="InterPro" id="IPR025723">
    <property type="entry name" value="ArsA/GET3_ATPase-like"/>
</dbReference>
<dbReference type="GO" id="GO:0043529">
    <property type="term" value="C:GET complex"/>
    <property type="evidence" value="ECO:0007669"/>
    <property type="project" value="TreeGrafter"/>
</dbReference>
<dbReference type="GO" id="GO:0071816">
    <property type="term" value="P:tail-anchored membrane protein insertion into ER membrane"/>
    <property type="evidence" value="ECO:0007669"/>
    <property type="project" value="TreeGrafter"/>
</dbReference>
<protein>
    <recommendedName>
        <fullName evidence="2">ArsA/GET3 Anion-transporting ATPase-like domain-containing protein</fullName>
    </recommendedName>
</protein>
<dbReference type="GO" id="GO:0016887">
    <property type="term" value="F:ATP hydrolysis activity"/>
    <property type="evidence" value="ECO:0007669"/>
    <property type="project" value="InterPro"/>
</dbReference>